<sequence>MPASRRPAAVADMKRLAIILALTLAGCAAGAPAPNAGRADAPVLSIVADPDANGRRPVAVDVVRVADPALAGRLAGLDAAGWFRDREALSAEAGNRIAIASWEMVPGQSVLLHSLPPFATPPIQTLVYALYGAPGTHRQALDGAGALDVRLGRDTFTVAPLTEGTP</sequence>
<feature type="chain" id="PRO_5001583045" description="Type VI secretion system protein" evidence="1">
    <location>
        <begin position="34"/>
        <end position="166"/>
    </location>
</feature>
<accession>A0A060DP44</accession>
<proteinExistence type="predicted"/>
<dbReference type="PROSITE" id="PS51257">
    <property type="entry name" value="PROKAR_LIPOPROTEIN"/>
    <property type="match status" value="1"/>
</dbReference>
<evidence type="ECO:0000313" key="2">
    <source>
        <dbReference type="EMBL" id="AIB14465.1"/>
    </source>
</evidence>
<protein>
    <recommendedName>
        <fullName evidence="4">Type VI secretion system protein</fullName>
    </recommendedName>
</protein>
<evidence type="ECO:0008006" key="4">
    <source>
        <dbReference type="Google" id="ProtNLM"/>
    </source>
</evidence>
<dbReference type="KEGG" id="abq:ABAZ39_21390"/>
<reference evidence="2 3" key="1">
    <citation type="journal article" date="2014" name="Genome Announc.">
        <title>Complete Genome Sequence of the Model Rhizosphere Strain Azospirillum brasilense Az39, Successfully Applied in Agriculture.</title>
        <authorList>
            <person name="Rivera D."/>
            <person name="Revale S."/>
            <person name="Molina R."/>
            <person name="Gualpa J."/>
            <person name="Puente M."/>
            <person name="Maroniche G."/>
            <person name="Paris G."/>
            <person name="Baker D."/>
            <person name="Clavijo B."/>
            <person name="McLay K."/>
            <person name="Spaepen S."/>
            <person name="Perticari A."/>
            <person name="Vazquez M."/>
            <person name="Wisniewski-Dye F."/>
            <person name="Watkins C."/>
            <person name="Martinez-Abarca F."/>
            <person name="Vanderleyden J."/>
            <person name="Cassan F."/>
        </authorList>
    </citation>
    <scope>NUCLEOTIDE SEQUENCE [LARGE SCALE GENOMIC DNA]</scope>
    <source>
        <strain evidence="2 3">Az39</strain>
        <plasmid evidence="2">AbAZ39_p1</plasmid>
    </source>
</reference>
<evidence type="ECO:0000256" key="1">
    <source>
        <dbReference type="SAM" id="SignalP"/>
    </source>
</evidence>
<evidence type="ECO:0000313" key="3">
    <source>
        <dbReference type="Proteomes" id="UP000027186"/>
    </source>
</evidence>
<keyword evidence="2" id="KW-0614">Plasmid</keyword>
<organism evidence="2 3">
    <name type="scientific">Azospirillum argentinense</name>
    <dbReference type="NCBI Taxonomy" id="2970906"/>
    <lineage>
        <taxon>Bacteria</taxon>
        <taxon>Pseudomonadati</taxon>
        <taxon>Pseudomonadota</taxon>
        <taxon>Alphaproteobacteria</taxon>
        <taxon>Rhodospirillales</taxon>
        <taxon>Azospirillaceae</taxon>
        <taxon>Azospirillum</taxon>
    </lineage>
</organism>
<dbReference type="EMBL" id="CP007794">
    <property type="protein sequence ID" value="AIB14465.1"/>
    <property type="molecule type" value="Genomic_DNA"/>
</dbReference>
<geneLocation type="plasmid" evidence="2 3">
    <name>AbAZ39_p1</name>
</geneLocation>
<feature type="signal peptide" evidence="1">
    <location>
        <begin position="1"/>
        <end position="33"/>
    </location>
</feature>
<name>A0A060DP44_9PROT</name>
<keyword evidence="1" id="KW-0732">Signal</keyword>
<dbReference type="Proteomes" id="UP000027186">
    <property type="component" value="Plasmid AbAZ39_p1"/>
</dbReference>
<gene>
    <name evidence="2" type="ORF">ABAZ39_21390</name>
</gene>
<dbReference type="AlphaFoldDB" id="A0A060DP44"/>